<dbReference type="Gene3D" id="3.40.50.970">
    <property type="match status" value="1"/>
</dbReference>
<dbReference type="Proteomes" id="UP000636505">
    <property type="component" value="Unassembled WGS sequence"/>
</dbReference>
<proteinExistence type="predicted"/>
<dbReference type="InterPro" id="IPR005593">
    <property type="entry name" value="Xul5P/Fru6P_PKetolase"/>
</dbReference>
<dbReference type="InterPro" id="IPR029061">
    <property type="entry name" value="THDP-binding"/>
</dbReference>
<dbReference type="EMBL" id="JADEXG010000021">
    <property type="protein sequence ID" value="MBE9077763.1"/>
    <property type="molecule type" value="Genomic_DNA"/>
</dbReference>
<reference evidence="1" key="1">
    <citation type="submission" date="2020-10" db="EMBL/GenBank/DDBJ databases">
        <authorList>
            <person name="Castelo-Branco R."/>
            <person name="Eusebio N."/>
            <person name="Adriana R."/>
            <person name="Vieira A."/>
            <person name="Brugerolle De Fraissinette N."/>
            <person name="Rezende De Castro R."/>
            <person name="Schneider M.P."/>
            <person name="Vasconcelos V."/>
            <person name="Leao P.N."/>
        </authorList>
    </citation>
    <scope>NUCLEOTIDE SEQUENCE</scope>
    <source>
        <strain evidence="1">LEGE 07310</strain>
    </source>
</reference>
<evidence type="ECO:0000313" key="2">
    <source>
        <dbReference type="Proteomes" id="UP000636505"/>
    </source>
</evidence>
<dbReference type="PANTHER" id="PTHR31273">
    <property type="entry name" value="PHOSPHOKETOLASE-RELATED"/>
    <property type="match status" value="1"/>
</dbReference>
<accession>A0A8J7AVJ5</accession>
<dbReference type="GO" id="GO:0005975">
    <property type="term" value="P:carbohydrate metabolic process"/>
    <property type="evidence" value="ECO:0007669"/>
    <property type="project" value="InterPro"/>
</dbReference>
<sequence>MTQTKSATAIRQADWVEHYRQKHPAAERWAVGYGQLGSHVNLHRAGGLAEGGYLGFVQLQYMHMPLPGESLITFLSDGAFEEQRGSDWAPRWWRQKDCGDILPIMINNGRRIDQRSTMAQKGGTDWLVRHLRLNSFDPIVIDGTDPAAFVWLIFDGAAAPCRRHSRRGGRRRLSRFPPLWHCRF</sequence>
<organism evidence="1 2">
    <name type="scientific">Vasconcelosia minhoensis LEGE 07310</name>
    <dbReference type="NCBI Taxonomy" id="915328"/>
    <lineage>
        <taxon>Bacteria</taxon>
        <taxon>Bacillati</taxon>
        <taxon>Cyanobacteriota</taxon>
        <taxon>Cyanophyceae</taxon>
        <taxon>Nodosilineales</taxon>
        <taxon>Cymatolegaceae</taxon>
        <taxon>Vasconcelosia</taxon>
        <taxon>Vasconcelosia minhoensis</taxon>
    </lineage>
</organism>
<dbReference type="SUPFAM" id="SSF52518">
    <property type="entry name" value="Thiamin diphosphate-binding fold (THDP-binding)"/>
    <property type="match status" value="1"/>
</dbReference>
<protein>
    <submittedName>
        <fullName evidence="1">Uncharacterized protein</fullName>
    </submittedName>
</protein>
<dbReference type="AlphaFoldDB" id="A0A8J7AVJ5"/>
<dbReference type="GO" id="GO:0016832">
    <property type="term" value="F:aldehyde-lyase activity"/>
    <property type="evidence" value="ECO:0007669"/>
    <property type="project" value="InterPro"/>
</dbReference>
<dbReference type="PANTHER" id="PTHR31273:SF0">
    <property type="entry name" value="PHOSPHOKETOLASE-RELATED"/>
    <property type="match status" value="1"/>
</dbReference>
<comment type="caution">
    <text evidence="1">The sequence shown here is derived from an EMBL/GenBank/DDBJ whole genome shotgun (WGS) entry which is preliminary data.</text>
</comment>
<gene>
    <name evidence="1" type="ORF">IQ241_10725</name>
</gene>
<name>A0A8J7AVJ5_9CYAN</name>
<keyword evidence="2" id="KW-1185">Reference proteome</keyword>
<evidence type="ECO:0000313" key="1">
    <source>
        <dbReference type="EMBL" id="MBE9077763.1"/>
    </source>
</evidence>